<evidence type="ECO:0000313" key="2">
    <source>
        <dbReference type="Proteomes" id="UP000032142"/>
    </source>
</evidence>
<dbReference type="AlphaFoldDB" id="A0A0B0MFX3"/>
<reference evidence="2" key="1">
    <citation type="submission" date="2014-09" db="EMBL/GenBank/DDBJ databases">
        <authorList>
            <person name="Mudge J."/>
            <person name="Ramaraj T."/>
            <person name="Lindquist I.E."/>
            <person name="Bharti A.K."/>
            <person name="Sundararajan A."/>
            <person name="Cameron C.T."/>
            <person name="Woodward J.E."/>
            <person name="May G.D."/>
            <person name="Brubaker C."/>
            <person name="Broadhvest J."/>
            <person name="Wilkins T.A."/>
        </authorList>
    </citation>
    <scope>NUCLEOTIDE SEQUENCE</scope>
    <source>
        <strain evidence="2">cv. AKA8401</strain>
    </source>
</reference>
<sequence length="61" mass="7378">MIFGEEINKIDMRFLLKKIWIEQKDRVFGRGSVYRKKRCPIYATSSPIYSTRKPSLFQMKF</sequence>
<accession>A0A0B0MFX3</accession>
<dbReference type="Proteomes" id="UP000032142">
    <property type="component" value="Unassembled WGS sequence"/>
</dbReference>
<comment type="caution">
    <text evidence="1">The sequence shown here is derived from an EMBL/GenBank/DDBJ whole genome shotgun (WGS) entry which is preliminary data.</text>
</comment>
<name>A0A0B0MFX3_GOSAR</name>
<dbReference type="EMBL" id="JRRC01035562">
    <property type="protein sequence ID" value="KHF98308.1"/>
    <property type="molecule type" value="Genomic_DNA"/>
</dbReference>
<evidence type="ECO:0000313" key="1">
    <source>
        <dbReference type="EMBL" id="KHF98308.1"/>
    </source>
</evidence>
<protein>
    <submittedName>
        <fullName evidence="1">Uncharacterized protein</fullName>
    </submittedName>
</protein>
<keyword evidence="2" id="KW-1185">Reference proteome</keyword>
<gene>
    <name evidence="1" type="ORF">F383_37661</name>
</gene>
<organism evidence="1 2">
    <name type="scientific">Gossypium arboreum</name>
    <name type="common">Tree cotton</name>
    <name type="synonym">Gossypium nanking</name>
    <dbReference type="NCBI Taxonomy" id="29729"/>
    <lineage>
        <taxon>Eukaryota</taxon>
        <taxon>Viridiplantae</taxon>
        <taxon>Streptophyta</taxon>
        <taxon>Embryophyta</taxon>
        <taxon>Tracheophyta</taxon>
        <taxon>Spermatophyta</taxon>
        <taxon>Magnoliopsida</taxon>
        <taxon>eudicotyledons</taxon>
        <taxon>Gunneridae</taxon>
        <taxon>Pentapetalae</taxon>
        <taxon>rosids</taxon>
        <taxon>malvids</taxon>
        <taxon>Malvales</taxon>
        <taxon>Malvaceae</taxon>
        <taxon>Malvoideae</taxon>
        <taxon>Gossypium</taxon>
    </lineage>
</organism>
<proteinExistence type="predicted"/>